<feature type="region of interest" description="Disordered" evidence="1">
    <location>
        <begin position="1"/>
        <end position="32"/>
    </location>
</feature>
<evidence type="ECO:0000256" key="1">
    <source>
        <dbReference type="SAM" id="MobiDB-lite"/>
    </source>
</evidence>
<keyword evidence="2" id="KW-1185">Reference proteome</keyword>
<protein>
    <submittedName>
        <fullName evidence="3">Transcriptional regulator</fullName>
    </submittedName>
</protein>
<name>A0A7I4Z2G2_HAECO</name>
<evidence type="ECO:0000313" key="2">
    <source>
        <dbReference type="Proteomes" id="UP000025227"/>
    </source>
</evidence>
<organism evidence="2 3">
    <name type="scientific">Haemonchus contortus</name>
    <name type="common">Barber pole worm</name>
    <dbReference type="NCBI Taxonomy" id="6289"/>
    <lineage>
        <taxon>Eukaryota</taxon>
        <taxon>Metazoa</taxon>
        <taxon>Ecdysozoa</taxon>
        <taxon>Nematoda</taxon>
        <taxon>Chromadorea</taxon>
        <taxon>Rhabditida</taxon>
        <taxon>Rhabditina</taxon>
        <taxon>Rhabditomorpha</taxon>
        <taxon>Strongyloidea</taxon>
        <taxon>Trichostrongylidae</taxon>
        <taxon>Haemonchus</taxon>
    </lineage>
</organism>
<reference evidence="3" key="1">
    <citation type="submission" date="2020-12" db="UniProtKB">
        <authorList>
            <consortium name="WormBaseParasite"/>
        </authorList>
    </citation>
    <scope>IDENTIFICATION</scope>
    <source>
        <strain evidence="3">MHco3</strain>
    </source>
</reference>
<accession>A0A7I4Z2G2</accession>
<evidence type="ECO:0000313" key="3">
    <source>
        <dbReference type="WBParaSite" id="HCON_00175170-00001"/>
    </source>
</evidence>
<proteinExistence type="predicted"/>
<dbReference type="WBParaSite" id="HCON_00175170-00001">
    <property type="protein sequence ID" value="HCON_00175170-00001"/>
    <property type="gene ID" value="HCON_00175170"/>
</dbReference>
<dbReference type="AlphaFoldDB" id="A0A7I4Z2G2"/>
<sequence length="32" mass="3737">MQESFETIQRRPPALNRSLRSMTITGEAGRRF</sequence>
<dbReference type="Proteomes" id="UP000025227">
    <property type="component" value="Unplaced"/>
</dbReference>